<evidence type="ECO:0000256" key="1">
    <source>
        <dbReference type="SAM" id="MobiDB-lite"/>
    </source>
</evidence>
<name>A0A3M2RUV1_9HYPO</name>
<organism evidence="2 3">
    <name type="scientific">Fusarium kuroshium</name>
    <dbReference type="NCBI Taxonomy" id="2010991"/>
    <lineage>
        <taxon>Eukaryota</taxon>
        <taxon>Fungi</taxon>
        <taxon>Dikarya</taxon>
        <taxon>Ascomycota</taxon>
        <taxon>Pezizomycotina</taxon>
        <taxon>Sordariomycetes</taxon>
        <taxon>Hypocreomycetidae</taxon>
        <taxon>Hypocreales</taxon>
        <taxon>Nectriaceae</taxon>
        <taxon>Fusarium</taxon>
        <taxon>Fusarium solani species complex</taxon>
    </lineage>
</organism>
<accession>A0A3M2RUV1</accession>
<dbReference type="OrthoDB" id="423498at2759"/>
<dbReference type="PANTHER" id="PTHR42090">
    <property type="match status" value="1"/>
</dbReference>
<dbReference type="EMBL" id="NKUJ01000258">
    <property type="protein sequence ID" value="RMJ09061.1"/>
    <property type="molecule type" value="Genomic_DNA"/>
</dbReference>
<gene>
    <name evidence="2" type="ORF">CDV36_011309</name>
</gene>
<feature type="region of interest" description="Disordered" evidence="1">
    <location>
        <begin position="15"/>
        <end position="139"/>
    </location>
</feature>
<feature type="compositionally biased region" description="Basic and acidic residues" evidence="1">
    <location>
        <begin position="46"/>
        <end position="60"/>
    </location>
</feature>
<evidence type="ECO:0000313" key="2">
    <source>
        <dbReference type="EMBL" id="RMJ09061.1"/>
    </source>
</evidence>
<keyword evidence="3" id="KW-1185">Reference proteome</keyword>
<evidence type="ECO:0000313" key="3">
    <source>
        <dbReference type="Proteomes" id="UP000277212"/>
    </source>
</evidence>
<dbReference type="PANTHER" id="PTHR42090:SF1">
    <property type="match status" value="1"/>
</dbReference>
<sequence length="139" mass="15103">MSLLRNILRVTQTTARPLHTTARLRGPYKDSQDRESLRPVTNENTKSGRDEQVASEHADMAFDPNMTRPEEAAAQTRRKTSKKGPEGEDPLHASGANQDISKPLGDEKTIKKTGAGKETSKGGASQEGNAPKKGKPKKV</sequence>
<proteinExistence type="predicted"/>
<protein>
    <submittedName>
        <fullName evidence="2">Uncharacterized protein</fullName>
    </submittedName>
</protein>
<dbReference type="AlphaFoldDB" id="A0A3M2RUV1"/>
<feature type="compositionally biased region" description="Basic and acidic residues" evidence="1">
    <location>
        <begin position="27"/>
        <end position="37"/>
    </location>
</feature>
<dbReference type="STRING" id="2010991.A0A3M2RUV1"/>
<comment type="caution">
    <text evidence="2">The sequence shown here is derived from an EMBL/GenBank/DDBJ whole genome shotgun (WGS) entry which is preliminary data.</text>
</comment>
<reference evidence="2 3" key="1">
    <citation type="submission" date="2017-06" db="EMBL/GenBank/DDBJ databases">
        <title>Comparative genomic analysis of Ambrosia Fusariam Clade fungi.</title>
        <authorList>
            <person name="Stajich J.E."/>
            <person name="Carrillo J."/>
            <person name="Kijimoto T."/>
            <person name="Eskalen A."/>
            <person name="O'Donnell K."/>
            <person name="Kasson M."/>
        </authorList>
    </citation>
    <scope>NUCLEOTIDE SEQUENCE [LARGE SCALE GENOMIC DNA]</scope>
    <source>
        <strain evidence="2">UCR3666</strain>
    </source>
</reference>
<dbReference type="Proteomes" id="UP000277212">
    <property type="component" value="Unassembled WGS sequence"/>
</dbReference>